<name>A0A847UJI4_HALAR</name>
<proteinExistence type="predicted"/>
<dbReference type="EMBL" id="WOWA01000005">
    <property type="protein sequence ID" value="NLV13995.1"/>
    <property type="molecule type" value="Genomic_DNA"/>
</dbReference>
<organism evidence="2 3">
    <name type="scientific">Haloarcula argentinensis</name>
    <dbReference type="NCBI Taxonomy" id="43776"/>
    <lineage>
        <taxon>Archaea</taxon>
        <taxon>Methanobacteriati</taxon>
        <taxon>Methanobacteriota</taxon>
        <taxon>Stenosarchaea group</taxon>
        <taxon>Halobacteria</taxon>
        <taxon>Halobacteriales</taxon>
        <taxon>Haloarculaceae</taxon>
        <taxon>Haloarcula</taxon>
    </lineage>
</organism>
<protein>
    <submittedName>
        <fullName evidence="2">Uncharacterized protein</fullName>
    </submittedName>
</protein>
<feature type="region of interest" description="Disordered" evidence="1">
    <location>
        <begin position="42"/>
        <end position="87"/>
    </location>
</feature>
<dbReference type="AlphaFoldDB" id="A0A847UJI4"/>
<evidence type="ECO:0000313" key="3">
    <source>
        <dbReference type="Proteomes" id="UP000641625"/>
    </source>
</evidence>
<evidence type="ECO:0000313" key="2">
    <source>
        <dbReference type="EMBL" id="NLV13995.1"/>
    </source>
</evidence>
<dbReference type="Proteomes" id="UP000641625">
    <property type="component" value="Unassembled WGS sequence"/>
</dbReference>
<accession>A0A847UJI4</accession>
<sequence length="646" mass="72611">MSDIIMCYVMSYEDIRDKISETSRRKFIAALSITAGASLAGCSMGGSDDGTPTSEPKAAPSQTPDEPAEPPEPPEPGERITSARRIGPRDVSDFGFEDLWVYRKRQAVEALVSDPRVNDVASDWVASFEAYDPLTNRLDAVSIQGTTGMAVDGGPDDTPFEVTAKNRQVAYGLVDRVTDELVGLKINEPIDVTWTRGNWNDTQRARHEKMLDKEEIWQHLEGKEWYPMVKAAEIITSYGDYAHGEASNLAYFVMDGGELKVVSGFMDVTGEEAELLDVHIVNDFAEHPAYRIAQNTGTVGESVLGEVPEPPVMQRPQITAPNGYHRIEEPPNEFEQNGWSINWSGPRTVGAEVSADFNGKPVFSLTAPYSTSTCYDMPKRNGRNTREWMFPDNEPVISGELLYWDIHSLSLGGPGILGKTEYPSTQGRPAGFNIRTHYHTGAVQNARDFHSGHRFAPYNYYINYQFYEDGVFMPVFQRHGPGYVNEFYEYRERENDGPAQYYLENWLTKPTPGTTDGVKTKIFDGDEWQTPETEFYFGSNDVSEEHLLRFTNPDGPETIDIPLDDLKEVVVVRPKDDEIGEVIRANPQKPMPELNFYHPAQYVDDEPIQGEEVFFWLLMEAPTDEVPHASGITTYTQMGEFNLSGY</sequence>
<reference evidence="2" key="1">
    <citation type="submission" date="2019-12" db="EMBL/GenBank/DDBJ databases">
        <title>Whole genome sequencing of Haloarcula argentinensis strain pws5.</title>
        <authorList>
            <person name="Verma D.K."/>
            <person name="Gopal K."/>
            <person name="Prasad E.S."/>
        </authorList>
    </citation>
    <scope>NUCLEOTIDE SEQUENCE</scope>
    <source>
        <strain evidence="2">Pws5</strain>
    </source>
</reference>
<gene>
    <name evidence="2" type="ORF">GOC77_12040</name>
</gene>
<evidence type="ECO:0000256" key="1">
    <source>
        <dbReference type="SAM" id="MobiDB-lite"/>
    </source>
</evidence>
<comment type="caution">
    <text evidence="2">The sequence shown here is derived from an EMBL/GenBank/DDBJ whole genome shotgun (WGS) entry which is preliminary data.</text>
</comment>